<proteinExistence type="predicted"/>
<accession>A0ACC0WU20</accession>
<dbReference type="EMBL" id="CM047580">
    <property type="protein sequence ID" value="KAI9921598.1"/>
    <property type="molecule type" value="Genomic_DNA"/>
</dbReference>
<evidence type="ECO:0000313" key="2">
    <source>
        <dbReference type="Proteomes" id="UP001163321"/>
    </source>
</evidence>
<sequence length="539" mass="60535">MSAVSVPPNIKIGSTANTKDKIVSTYRNWVGPSIGKRSDPAFDKTCWRKAYLMKTCPYGFDRKAKVCWAQCPMAFPVKCGFECIRQNDDCSSEIYAKFVSVANAFFSVQILGVFGQFAKLAKNVRVGIKCARAMLGTMRAIVNYMRAIKTSDPQMPQDKLLLALYQTSYITIDLPVSIIMCMGRSYNWEVLDPASVLVGTVQVMLGEILSRADKILKSWDKFKAFLLRSNFTYAVSDLNETEISSLKTGMESNSTCGYELQRLTDRTWRTIAEMREAQPQISIDNLRVAVYKSDLMLVDIPTVTNNCMEQMIMESNEATAYKTRDLLRKTYGIMVDDLIDNMKSDNGTTLTAKQYTRVVADKVLMTIATLFYIDLTRISGLISEYTETICGPTQLVGDIDDGSDPYTLGLETVGDAFKNSTISWKRKGAGLVRIAFTSVDTKDVMINIFSGGEKIGERKVPAGKTVTWVSSIMPLEGKTLYLDRWRAGFLGIPSTGGGSLKLWTSDECRRREVQRFEIKLFYYCLTDHLNNADNYKMIQ</sequence>
<dbReference type="Proteomes" id="UP001163321">
    <property type="component" value="Chromosome 1"/>
</dbReference>
<reference evidence="1 2" key="1">
    <citation type="journal article" date="2022" name="bioRxiv">
        <title>The genome of the oomycete Peronosclerospora sorghi, a cosmopolitan pathogen of maize and sorghum, is inflated with dispersed pseudogenes.</title>
        <authorList>
            <person name="Fletcher K."/>
            <person name="Martin F."/>
            <person name="Isakeit T."/>
            <person name="Cavanaugh K."/>
            <person name="Magill C."/>
            <person name="Michelmore R."/>
        </authorList>
    </citation>
    <scope>NUCLEOTIDE SEQUENCE [LARGE SCALE GENOMIC DNA]</scope>
    <source>
        <strain evidence="1">P6</strain>
    </source>
</reference>
<name>A0ACC0WU20_9STRA</name>
<organism evidence="1 2">
    <name type="scientific">Peronosclerospora sorghi</name>
    <dbReference type="NCBI Taxonomy" id="230839"/>
    <lineage>
        <taxon>Eukaryota</taxon>
        <taxon>Sar</taxon>
        <taxon>Stramenopiles</taxon>
        <taxon>Oomycota</taxon>
        <taxon>Peronosporomycetes</taxon>
        <taxon>Peronosporales</taxon>
        <taxon>Peronosporaceae</taxon>
        <taxon>Peronosclerospora</taxon>
    </lineage>
</organism>
<protein>
    <submittedName>
        <fullName evidence="1">Uncharacterized protein</fullName>
    </submittedName>
</protein>
<evidence type="ECO:0000313" key="1">
    <source>
        <dbReference type="EMBL" id="KAI9921598.1"/>
    </source>
</evidence>
<gene>
    <name evidence="1" type="ORF">PsorP6_001980</name>
</gene>
<comment type="caution">
    <text evidence="1">The sequence shown here is derived from an EMBL/GenBank/DDBJ whole genome shotgun (WGS) entry which is preliminary data.</text>
</comment>
<keyword evidence="2" id="KW-1185">Reference proteome</keyword>